<accession>A0A0C9XJM4</accession>
<dbReference type="OrthoDB" id="2899474at2759"/>
<reference evidence="2 3" key="1">
    <citation type="submission" date="2014-04" db="EMBL/GenBank/DDBJ databases">
        <authorList>
            <consortium name="DOE Joint Genome Institute"/>
            <person name="Kuo A."/>
            <person name="Kohler A."/>
            <person name="Nagy L.G."/>
            <person name="Floudas D."/>
            <person name="Copeland A."/>
            <person name="Barry K.W."/>
            <person name="Cichocki N."/>
            <person name="Veneault-Fourrey C."/>
            <person name="LaButti K."/>
            <person name="Lindquist E.A."/>
            <person name="Lipzen A."/>
            <person name="Lundell T."/>
            <person name="Morin E."/>
            <person name="Murat C."/>
            <person name="Sun H."/>
            <person name="Tunlid A."/>
            <person name="Henrissat B."/>
            <person name="Grigoriev I.V."/>
            <person name="Hibbett D.S."/>
            <person name="Martin F."/>
            <person name="Nordberg H.P."/>
            <person name="Cantor M.N."/>
            <person name="Hua S.X."/>
        </authorList>
    </citation>
    <scope>NUCLEOTIDE SEQUENCE [LARGE SCALE GENOMIC DNA]</scope>
    <source>
        <strain evidence="2 3">LaAM-08-1</strain>
    </source>
</reference>
<dbReference type="AlphaFoldDB" id="A0A0C9XJM4"/>
<feature type="region of interest" description="Disordered" evidence="1">
    <location>
        <begin position="109"/>
        <end position="143"/>
    </location>
</feature>
<evidence type="ECO:0000256" key="1">
    <source>
        <dbReference type="SAM" id="MobiDB-lite"/>
    </source>
</evidence>
<dbReference type="EMBL" id="KN838603">
    <property type="protein sequence ID" value="KIK01694.1"/>
    <property type="molecule type" value="Genomic_DNA"/>
</dbReference>
<sequence length="264" mass="28952">MSPTPITRETFIDPSHLKTVLTQDTMYVLRDDEEGVEEVPIPESFKKVGIPEGYSVDFVLDPATLVRSLAKQGIVTEDQLEKGLLKDLKDTINASDNLKIIPTSVYESKREAQDEALENSDEEDDDDEGEEEEPTGPPITRATFISPTHIATALSQKTMYKLADGGEGVKEVPITKSVKKAGVIPQGYSVDFIVDPATIVKSLAKQGLVTEGQLSEELLNDLKEPINSSDNLKIVPTSVYEAKLAALEASLENDDDDDDEEEEE</sequence>
<keyword evidence="3" id="KW-1185">Reference proteome</keyword>
<protein>
    <submittedName>
        <fullName evidence="2">Uncharacterized protein</fullName>
    </submittedName>
</protein>
<dbReference type="HOGENOM" id="CLU_1053972_0_0_1"/>
<name>A0A0C9XJM4_9AGAR</name>
<gene>
    <name evidence="2" type="ORF">K443DRAFT_678236</name>
</gene>
<proteinExistence type="predicted"/>
<feature type="compositionally biased region" description="Acidic residues" evidence="1">
    <location>
        <begin position="114"/>
        <end position="134"/>
    </location>
</feature>
<dbReference type="Proteomes" id="UP000054477">
    <property type="component" value="Unassembled WGS sequence"/>
</dbReference>
<evidence type="ECO:0000313" key="3">
    <source>
        <dbReference type="Proteomes" id="UP000054477"/>
    </source>
</evidence>
<reference evidence="3" key="2">
    <citation type="submission" date="2015-01" db="EMBL/GenBank/DDBJ databases">
        <title>Evolutionary Origins and Diversification of the Mycorrhizal Mutualists.</title>
        <authorList>
            <consortium name="DOE Joint Genome Institute"/>
            <consortium name="Mycorrhizal Genomics Consortium"/>
            <person name="Kohler A."/>
            <person name="Kuo A."/>
            <person name="Nagy L.G."/>
            <person name="Floudas D."/>
            <person name="Copeland A."/>
            <person name="Barry K.W."/>
            <person name="Cichocki N."/>
            <person name="Veneault-Fourrey C."/>
            <person name="LaButti K."/>
            <person name="Lindquist E.A."/>
            <person name="Lipzen A."/>
            <person name="Lundell T."/>
            <person name="Morin E."/>
            <person name="Murat C."/>
            <person name="Riley R."/>
            <person name="Ohm R."/>
            <person name="Sun H."/>
            <person name="Tunlid A."/>
            <person name="Henrissat B."/>
            <person name="Grigoriev I.V."/>
            <person name="Hibbett D.S."/>
            <person name="Martin F."/>
        </authorList>
    </citation>
    <scope>NUCLEOTIDE SEQUENCE [LARGE SCALE GENOMIC DNA]</scope>
    <source>
        <strain evidence="3">LaAM-08-1</strain>
    </source>
</reference>
<evidence type="ECO:0000313" key="2">
    <source>
        <dbReference type="EMBL" id="KIK01694.1"/>
    </source>
</evidence>
<organism evidence="2 3">
    <name type="scientific">Laccaria amethystina LaAM-08-1</name>
    <dbReference type="NCBI Taxonomy" id="1095629"/>
    <lineage>
        <taxon>Eukaryota</taxon>
        <taxon>Fungi</taxon>
        <taxon>Dikarya</taxon>
        <taxon>Basidiomycota</taxon>
        <taxon>Agaricomycotina</taxon>
        <taxon>Agaricomycetes</taxon>
        <taxon>Agaricomycetidae</taxon>
        <taxon>Agaricales</taxon>
        <taxon>Agaricineae</taxon>
        <taxon>Hydnangiaceae</taxon>
        <taxon>Laccaria</taxon>
    </lineage>
</organism>